<name>A0ABN7B3L5_9HEMI</name>
<proteinExistence type="predicted"/>
<dbReference type="EMBL" id="AP028918">
    <property type="protein sequence ID" value="BES99011.1"/>
    <property type="molecule type" value="Genomic_DNA"/>
</dbReference>
<gene>
    <name evidence="2" type="ORF">NTJ_11827</name>
</gene>
<sequence length="92" mass="10381">MKKSREGEAVEGAKGARRVNKCAPTSKSGVEREFENRTAPTSVDTRDRFNYNMWNPLLYGPECLVEYQSVDPTATEIVGAVRWQIGGTKMRR</sequence>
<reference evidence="2 3" key="1">
    <citation type="submission" date="2023-09" db="EMBL/GenBank/DDBJ databases">
        <title>Nesidiocoris tenuis whole genome shotgun sequence.</title>
        <authorList>
            <person name="Shibata T."/>
            <person name="Shimoda M."/>
            <person name="Kobayashi T."/>
            <person name="Uehara T."/>
        </authorList>
    </citation>
    <scope>NUCLEOTIDE SEQUENCE [LARGE SCALE GENOMIC DNA]</scope>
    <source>
        <strain evidence="2 3">Japan</strain>
    </source>
</reference>
<evidence type="ECO:0000256" key="1">
    <source>
        <dbReference type="SAM" id="MobiDB-lite"/>
    </source>
</evidence>
<evidence type="ECO:0000313" key="3">
    <source>
        <dbReference type="Proteomes" id="UP001307889"/>
    </source>
</evidence>
<keyword evidence="3" id="KW-1185">Reference proteome</keyword>
<organism evidence="2 3">
    <name type="scientific">Nesidiocoris tenuis</name>
    <dbReference type="NCBI Taxonomy" id="355587"/>
    <lineage>
        <taxon>Eukaryota</taxon>
        <taxon>Metazoa</taxon>
        <taxon>Ecdysozoa</taxon>
        <taxon>Arthropoda</taxon>
        <taxon>Hexapoda</taxon>
        <taxon>Insecta</taxon>
        <taxon>Pterygota</taxon>
        <taxon>Neoptera</taxon>
        <taxon>Paraneoptera</taxon>
        <taxon>Hemiptera</taxon>
        <taxon>Heteroptera</taxon>
        <taxon>Panheteroptera</taxon>
        <taxon>Cimicomorpha</taxon>
        <taxon>Miridae</taxon>
        <taxon>Dicyphina</taxon>
        <taxon>Nesidiocoris</taxon>
    </lineage>
</organism>
<dbReference type="Proteomes" id="UP001307889">
    <property type="component" value="Chromosome 10"/>
</dbReference>
<accession>A0ABN7B3L5</accession>
<evidence type="ECO:0000313" key="2">
    <source>
        <dbReference type="EMBL" id="BES99011.1"/>
    </source>
</evidence>
<protein>
    <submittedName>
        <fullName evidence="2">Uncharacterized protein</fullName>
    </submittedName>
</protein>
<feature type="region of interest" description="Disordered" evidence="1">
    <location>
        <begin position="1"/>
        <end position="41"/>
    </location>
</feature>